<sequence length="827" mass="95330">MSELQAFFHQNPMPDLSDFPDCVQRYNFSAGFFDKSVHENGRSMCFIGKSKTKSDKRVLLKSDPEDLDESFIIHNVISYPAKAEWNGNVSKIDFKRKLEMEEKPKSSKKPKQDIAGAAVEQHKMNDELQLSQLTDGENSLVTNVVIETFPHSYYPRDMGKTQKHNNCFVVFLKTKYCILTNTEHNNSIPSAYFVVSANTVNFKCKICDKTDSKQHKSEDVKNLLKPQDCEELKDCKRKPSHMSLAVLLKKLFDDTCVFDGCDFWLFLNKWNVVTDTDIRVELKTRVNPIFHKWELELQLEKQHLAGKLKEDKDDALRVLKSKITACEKALILLTDNGQIGSIVNCLKTEVYESKFLDKADSDPFIVGCNNGYIHLRDGLLHPYTKDIIVTRTVGFDYFADDVQPDDSIRNAWKHFTEQIFPVPEEREAAQIAAGYCLRGDHPEKVIFVFTDKSNGDNGKSKFTQALQAAIGGYTKSGNENHIYEESGYRNQNSHNSSLFTYVKTRLAVFEEIGNTHPLDTKKAKAEHGGNCSKVARAPNAKVDVTIQFCTKWILIFNPRCQPKYDTTDVAFVKRLVVFPFRAKFFKTMDDMTKSEELYKFLANPDVADIFPTWRPYILEWMLAGYKRYEEKKFNSLPASCNEWKSDVTKAVINLSDWIEDNLVKYRLKYRLNYQVNYQLNYTYDYMNSRSAYGSIYYRMHYESAVLLAEQKPMLDAAGQLLSEGWSHQPEEMIEQNFFVRRQLNGIPSPALLVLVVTEVPGVPGCFSNRRVWVSKLLAKLRIDSERPHDKHFPTLELRDMIVQGLLTFALRQDAPENEPYFAGSRRW</sequence>
<organism evidence="5 6">
    <name type="scientific">Powellomyces hirtus</name>
    <dbReference type="NCBI Taxonomy" id="109895"/>
    <lineage>
        <taxon>Eukaryota</taxon>
        <taxon>Fungi</taxon>
        <taxon>Fungi incertae sedis</taxon>
        <taxon>Chytridiomycota</taxon>
        <taxon>Chytridiomycota incertae sedis</taxon>
        <taxon>Chytridiomycetes</taxon>
        <taxon>Spizellomycetales</taxon>
        <taxon>Powellomycetaceae</taxon>
        <taxon>Powellomyces</taxon>
    </lineage>
</organism>
<keyword evidence="2" id="KW-0378">Hydrolase</keyword>
<accession>A0A507DQK2</accession>
<dbReference type="InterPro" id="IPR051620">
    <property type="entry name" value="ORF904-like_C"/>
</dbReference>
<dbReference type="EMBL" id="QEAQ01000208">
    <property type="protein sequence ID" value="TPX53691.1"/>
    <property type="molecule type" value="Genomic_DNA"/>
</dbReference>
<dbReference type="STRING" id="109895.A0A507DQK2"/>
<dbReference type="GO" id="GO:0016787">
    <property type="term" value="F:hydrolase activity"/>
    <property type="evidence" value="ECO:0007669"/>
    <property type="project" value="UniProtKB-KW"/>
</dbReference>
<dbReference type="PANTHER" id="PTHR35372:SF2">
    <property type="entry name" value="SF3 HELICASE DOMAIN-CONTAINING PROTEIN"/>
    <property type="match status" value="1"/>
</dbReference>
<evidence type="ECO:0000313" key="5">
    <source>
        <dbReference type="EMBL" id="TPX53691.1"/>
    </source>
</evidence>
<dbReference type="PANTHER" id="PTHR35372">
    <property type="entry name" value="ATP BINDING PROTEIN-RELATED"/>
    <property type="match status" value="1"/>
</dbReference>
<comment type="caution">
    <text evidence="5">The sequence shown here is derived from an EMBL/GenBank/DDBJ whole genome shotgun (WGS) entry which is preliminary data.</text>
</comment>
<evidence type="ECO:0000256" key="1">
    <source>
        <dbReference type="ARBA" id="ARBA00022741"/>
    </source>
</evidence>
<protein>
    <recommendedName>
        <fullName evidence="4">SF3 helicase domain-containing protein</fullName>
    </recommendedName>
</protein>
<dbReference type="Proteomes" id="UP000318582">
    <property type="component" value="Unassembled WGS sequence"/>
</dbReference>
<gene>
    <name evidence="5" type="ORF">PhCBS80983_g06230</name>
</gene>
<evidence type="ECO:0000313" key="6">
    <source>
        <dbReference type="Proteomes" id="UP000318582"/>
    </source>
</evidence>
<keyword evidence="1" id="KW-0547">Nucleotide-binding</keyword>
<evidence type="ECO:0000256" key="2">
    <source>
        <dbReference type="ARBA" id="ARBA00022801"/>
    </source>
</evidence>
<dbReference type="Gene3D" id="3.40.50.300">
    <property type="entry name" value="P-loop containing nucleotide triphosphate hydrolases"/>
    <property type="match status" value="1"/>
</dbReference>
<dbReference type="InterPro" id="IPR014818">
    <property type="entry name" value="Phage/plasmid_primase_P4_C"/>
</dbReference>
<dbReference type="GO" id="GO:0005524">
    <property type="term" value="F:ATP binding"/>
    <property type="evidence" value="ECO:0007669"/>
    <property type="project" value="UniProtKB-KW"/>
</dbReference>
<keyword evidence="3" id="KW-0067">ATP-binding</keyword>
<dbReference type="InterPro" id="IPR014015">
    <property type="entry name" value="Helicase_SF3_DNA-vir"/>
</dbReference>
<evidence type="ECO:0000259" key="4">
    <source>
        <dbReference type="PROSITE" id="PS51206"/>
    </source>
</evidence>
<keyword evidence="6" id="KW-1185">Reference proteome</keyword>
<dbReference type="PROSITE" id="PS51206">
    <property type="entry name" value="SF3_HELICASE_1"/>
    <property type="match status" value="1"/>
</dbReference>
<proteinExistence type="predicted"/>
<dbReference type="AlphaFoldDB" id="A0A507DQK2"/>
<feature type="domain" description="SF3 helicase" evidence="4">
    <location>
        <begin position="424"/>
        <end position="593"/>
    </location>
</feature>
<reference evidence="5 6" key="1">
    <citation type="journal article" date="2019" name="Sci. Rep.">
        <title>Comparative genomics of chytrid fungi reveal insights into the obligate biotrophic and pathogenic lifestyle of Synchytrium endobioticum.</title>
        <authorList>
            <person name="van de Vossenberg B.T.L.H."/>
            <person name="Warris S."/>
            <person name="Nguyen H.D.T."/>
            <person name="van Gent-Pelzer M.P.E."/>
            <person name="Joly D.L."/>
            <person name="van de Geest H.C."/>
            <person name="Bonants P.J.M."/>
            <person name="Smith D.S."/>
            <person name="Levesque C.A."/>
            <person name="van der Lee T.A.J."/>
        </authorList>
    </citation>
    <scope>NUCLEOTIDE SEQUENCE [LARGE SCALE GENOMIC DNA]</scope>
    <source>
        <strain evidence="5 6">CBS 809.83</strain>
    </source>
</reference>
<evidence type="ECO:0000256" key="3">
    <source>
        <dbReference type="ARBA" id="ARBA00022840"/>
    </source>
</evidence>
<dbReference type="InterPro" id="IPR027417">
    <property type="entry name" value="P-loop_NTPase"/>
</dbReference>
<name>A0A507DQK2_9FUNG</name>
<dbReference type="Pfam" id="PF08706">
    <property type="entry name" value="D5_N"/>
    <property type="match status" value="1"/>
</dbReference>